<keyword evidence="1" id="KW-1133">Transmembrane helix</keyword>
<sequence length="64" mass="6601">MTDRFLLEAPMKVPVVAGLLAAVIFAIVAIILAVQSQLALAAVFGVLVLAALGTIPVATRSEQK</sequence>
<proteinExistence type="predicted"/>
<feature type="transmembrane region" description="Helical" evidence="1">
    <location>
        <begin position="38"/>
        <end position="58"/>
    </location>
</feature>
<accession>M3VBW9</accession>
<keyword evidence="1" id="KW-0472">Membrane</keyword>
<dbReference type="AlphaFoldDB" id="M3VBW9"/>
<evidence type="ECO:0000313" key="3">
    <source>
        <dbReference type="Proteomes" id="UP000035009"/>
    </source>
</evidence>
<comment type="caution">
    <text evidence="2">The sequence shown here is derived from an EMBL/GenBank/DDBJ whole genome shotgun (WGS) entry which is preliminary data.</text>
</comment>
<keyword evidence="1" id="KW-0812">Transmembrane</keyword>
<organism evidence="2 3">
    <name type="scientific">Gordonia malaquae NBRC 108250</name>
    <dbReference type="NCBI Taxonomy" id="1223542"/>
    <lineage>
        <taxon>Bacteria</taxon>
        <taxon>Bacillati</taxon>
        <taxon>Actinomycetota</taxon>
        <taxon>Actinomycetes</taxon>
        <taxon>Mycobacteriales</taxon>
        <taxon>Gordoniaceae</taxon>
        <taxon>Gordonia</taxon>
    </lineage>
</organism>
<evidence type="ECO:0000256" key="1">
    <source>
        <dbReference type="SAM" id="Phobius"/>
    </source>
</evidence>
<reference evidence="2 3" key="1">
    <citation type="submission" date="2013-02" db="EMBL/GenBank/DDBJ databases">
        <title>Whole genome shotgun sequence of Gordonia malaquae NBRC 108250.</title>
        <authorList>
            <person name="Yoshida I."/>
            <person name="Hosoyama A."/>
            <person name="Tsuchikane K."/>
            <person name="Ando Y."/>
            <person name="Baba S."/>
            <person name="Ohji S."/>
            <person name="Hamada M."/>
            <person name="Tamura T."/>
            <person name="Yamazoe A."/>
            <person name="Yamazaki S."/>
            <person name="Fujita N."/>
        </authorList>
    </citation>
    <scope>NUCLEOTIDE SEQUENCE [LARGE SCALE GENOMIC DNA]</scope>
    <source>
        <strain evidence="2 3">NBRC 108250</strain>
    </source>
</reference>
<protein>
    <submittedName>
        <fullName evidence="2">Uncharacterized protein</fullName>
    </submittedName>
</protein>
<dbReference type="EMBL" id="BAOP01000025">
    <property type="protein sequence ID" value="GAC80993.1"/>
    <property type="molecule type" value="Genomic_DNA"/>
</dbReference>
<keyword evidence="3" id="KW-1185">Reference proteome</keyword>
<evidence type="ECO:0000313" key="2">
    <source>
        <dbReference type="EMBL" id="GAC80993.1"/>
    </source>
</evidence>
<name>M3VBW9_GORML</name>
<gene>
    <name evidence="2" type="ORF">GM1_025_00410</name>
</gene>
<feature type="transmembrane region" description="Helical" evidence="1">
    <location>
        <begin position="12"/>
        <end position="32"/>
    </location>
</feature>
<dbReference type="Proteomes" id="UP000035009">
    <property type="component" value="Unassembled WGS sequence"/>
</dbReference>